<keyword evidence="4" id="KW-0863">Zinc-finger</keyword>
<keyword evidence="6" id="KW-0460">Magnesium</keyword>
<comment type="function">
    <text evidence="10">Releases the supercoiling and torsional tension of DNA, which is introduced during the DNA replication and transcription, by transiently cleaving and rejoining one strand of the DNA duplex. Introduces a single-strand break via transesterification at a target site in duplex DNA. The scissile phosphodiester is attacked by the catalytic tyrosine of the enzyme, resulting in the formation of a DNA-(5'-phosphotyrosyl)-enzyme intermediate and the expulsion of a 3'-OH DNA strand. The free DNA strand then undergoes passage around the unbroken strand, thus removing DNA supercoils. Finally, in the religation step, the DNA 3'-OH attacks the covalent intermediate to expel the active-site tyrosine and restore the DNA phosphodiester backbone.</text>
</comment>
<feature type="site" description="Interaction with DNA" evidence="10">
    <location>
        <position position="33"/>
    </location>
</feature>
<evidence type="ECO:0000256" key="10">
    <source>
        <dbReference type="HAMAP-Rule" id="MF_00952"/>
    </source>
</evidence>
<comment type="subunit">
    <text evidence="10">Monomer.</text>
</comment>
<dbReference type="KEGG" id="vab:WPS_11490"/>
<dbReference type="GO" id="GO:0006265">
    <property type="term" value="P:DNA topological change"/>
    <property type="evidence" value="ECO:0007669"/>
    <property type="project" value="UniProtKB-UniRule"/>
</dbReference>
<reference evidence="14 15" key="1">
    <citation type="journal article" date="2022" name="ISME Commun">
        <title>Vulcanimicrobium alpinus gen. nov. sp. nov., the first cultivated representative of the candidate phylum 'Eremiobacterota', is a metabolically versatile aerobic anoxygenic phototroph.</title>
        <authorList>
            <person name="Yabe S."/>
            <person name="Muto K."/>
            <person name="Abe K."/>
            <person name="Yokota A."/>
            <person name="Staudigel H."/>
            <person name="Tebo B.M."/>
        </authorList>
    </citation>
    <scope>NUCLEOTIDE SEQUENCE [LARGE SCALE GENOMIC DNA]</scope>
    <source>
        <strain evidence="14 15">WC8-2</strain>
    </source>
</reference>
<feature type="domain" description="Topo IA-type catalytic" evidence="13">
    <location>
        <begin position="128"/>
        <end position="573"/>
    </location>
</feature>
<keyword evidence="3" id="KW-0479">Metal-binding</keyword>
<dbReference type="Proteomes" id="UP001317532">
    <property type="component" value="Chromosome"/>
</dbReference>
<dbReference type="InterPro" id="IPR013824">
    <property type="entry name" value="Topo_IA_cen_sub1"/>
</dbReference>
<dbReference type="HAMAP" id="MF_00952">
    <property type="entry name" value="Topoisom_1_prok"/>
    <property type="match status" value="1"/>
</dbReference>
<dbReference type="InterPro" id="IPR003602">
    <property type="entry name" value="Topo_IA_DNA-bd_dom"/>
</dbReference>
<dbReference type="AlphaFoldDB" id="A0AAN1XWY7"/>
<feature type="region of interest" description="Disordered" evidence="11">
    <location>
        <begin position="428"/>
        <end position="448"/>
    </location>
</feature>
<sequence length="724" mass="79670">MAKPLIIVESPTKAKTIKKFLPPRYVVKASVGHVRDLPKSTLGVDVLNDFSPRYLTIKGKGDVIKDLKAAVKSASGQVYLATDPDREGEAIAWHLAELLKLQDPMRIELHEITKDAALAAIKDPHPIDMPRVNAQQARRILDRLVGYKISPLLWAKVRGGLSAGRVQSVAVRLIVDREREIRAFVPREYWSITAQLAAHESPIVFGADLHQIDGQKAEIVNGEQAEAIMAALDGAAFRVASVKTRETKRNPAAPFTTSTLQQEASRKLKFRVRKTMQIAQALYEGVDLGGSEGTQGLITYMRTDSTRIADSAREAAREFVVARFGESFYGGGRQFKIKEGAQDAHEAIRPTAAMRTPDSLAGVLKRDELRLYQLIWERFIASQMAPAVFDQTTVDIAAAQRFTFRATGSVLRFAGYTAVYEEGTDDAAAPADGAPAQNGKAAKKQPILPKLSESEDLDVKSIEPKQHFTEPPPRFTEATLVRALEENGIGRPSTYSAIVETIQARGYVEQVERRFHPTEIGESVNDLLAEHFKDIVDLKFTASMEAKLDELAEAGGDWESTARVLADFYGPFSLELEEAERKLPKFEQRDEPTDEVCVNCGKPMVIKTGRFGKFMSCTGYPECKTTKPILKDSGAICPKDGGMIAERKSRKGRTFFGCANYPACDFVSWDRVAKERCAVCGDYVTEKPKRGGAVTYICHTDRTHATGLGTADDADEAEAETAPA</sequence>
<dbReference type="EC" id="5.6.2.1" evidence="10"/>
<dbReference type="CDD" id="cd03363">
    <property type="entry name" value="TOPRIM_TopoIA_TopoI"/>
    <property type="match status" value="1"/>
</dbReference>
<protein>
    <recommendedName>
        <fullName evidence="10">DNA topoisomerase 1</fullName>
        <ecNumber evidence="10">5.6.2.1</ecNumber>
    </recommendedName>
    <alternativeName>
        <fullName evidence="10">DNA topoisomerase I</fullName>
    </alternativeName>
</protein>
<dbReference type="PROSITE" id="PS52039">
    <property type="entry name" value="TOPO_IA_2"/>
    <property type="match status" value="1"/>
</dbReference>
<feature type="site" description="Interaction with DNA" evidence="10">
    <location>
        <position position="142"/>
    </location>
</feature>
<dbReference type="InterPro" id="IPR000380">
    <property type="entry name" value="Topo_IA"/>
</dbReference>
<feature type="region of interest" description="Interaction with DNA" evidence="10">
    <location>
        <begin position="162"/>
        <end position="167"/>
    </location>
</feature>
<dbReference type="Gene3D" id="2.70.20.10">
    <property type="entry name" value="Topoisomerase I, domain 3"/>
    <property type="match status" value="1"/>
</dbReference>
<dbReference type="SMART" id="SM00436">
    <property type="entry name" value="TOP1Bc"/>
    <property type="match status" value="1"/>
</dbReference>
<dbReference type="InterPro" id="IPR005733">
    <property type="entry name" value="TopoI_bac-type"/>
</dbReference>
<dbReference type="EMBL" id="AP025523">
    <property type="protein sequence ID" value="BDE05873.1"/>
    <property type="molecule type" value="Genomic_DNA"/>
</dbReference>
<dbReference type="Pfam" id="PF01396">
    <property type="entry name" value="Zn_ribbon_Top1"/>
    <property type="match status" value="2"/>
</dbReference>
<dbReference type="GO" id="GO:0003917">
    <property type="term" value="F:DNA topoisomerase type I (single strand cut, ATP-independent) activity"/>
    <property type="evidence" value="ECO:0007669"/>
    <property type="project" value="UniProtKB-UniRule"/>
</dbReference>
<dbReference type="InterPro" id="IPR013826">
    <property type="entry name" value="Topo_IA_cen_sub3"/>
</dbReference>
<evidence type="ECO:0000256" key="11">
    <source>
        <dbReference type="SAM" id="MobiDB-lite"/>
    </source>
</evidence>
<gene>
    <name evidence="10 14" type="primary">topA</name>
    <name evidence="14" type="ORF">WPS_11490</name>
</gene>
<keyword evidence="5" id="KW-0862">Zinc</keyword>
<evidence type="ECO:0000259" key="13">
    <source>
        <dbReference type="PROSITE" id="PS52039"/>
    </source>
</evidence>
<dbReference type="Pfam" id="PF01751">
    <property type="entry name" value="Toprim"/>
    <property type="match status" value="1"/>
</dbReference>
<feature type="domain" description="Toprim" evidence="12">
    <location>
        <begin position="3"/>
        <end position="112"/>
    </location>
</feature>
<dbReference type="PANTHER" id="PTHR42785">
    <property type="entry name" value="DNA TOPOISOMERASE, TYPE IA, CORE"/>
    <property type="match status" value="1"/>
</dbReference>
<dbReference type="CDD" id="cd00186">
    <property type="entry name" value="TOP1Ac"/>
    <property type="match status" value="1"/>
</dbReference>
<dbReference type="InterPro" id="IPR006171">
    <property type="entry name" value="TOPRIM_dom"/>
</dbReference>
<evidence type="ECO:0000256" key="5">
    <source>
        <dbReference type="ARBA" id="ARBA00022833"/>
    </source>
</evidence>
<dbReference type="SUPFAM" id="SSF56712">
    <property type="entry name" value="Prokaryotic type I DNA topoisomerase"/>
    <property type="match status" value="1"/>
</dbReference>
<evidence type="ECO:0000256" key="9">
    <source>
        <dbReference type="ARBA" id="ARBA00023235"/>
    </source>
</evidence>
<evidence type="ECO:0000256" key="4">
    <source>
        <dbReference type="ARBA" id="ARBA00022771"/>
    </source>
</evidence>
<dbReference type="Pfam" id="PF01131">
    <property type="entry name" value="Topoisom_bac"/>
    <property type="match status" value="1"/>
</dbReference>
<dbReference type="InterPro" id="IPR034149">
    <property type="entry name" value="TOPRIM_TopoI"/>
</dbReference>
<proteinExistence type="inferred from homology"/>
<dbReference type="NCBIfam" id="TIGR01051">
    <property type="entry name" value="topA_bact"/>
    <property type="match status" value="1"/>
</dbReference>
<keyword evidence="7 10" id="KW-0799">Topoisomerase</keyword>
<dbReference type="SMART" id="SM00493">
    <property type="entry name" value="TOPRIM"/>
    <property type="match status" value="1"/>
</dbReference>
<keyword evidence="8 10" id="KW-0238">DNA-binding</keyword>
<comment type="similarity">
    <text evidence="2 10">Belongs to the type IA topoisomerase family.</text>
</comment>
<dbReference type="SUPFAM" id="SSF57783">
    <property type="entry name" value="Zinc beta-ribbon"/>
    <property type="match status" value="1"/>
</dbReference>
<feature type="site" description="Interaction with DNA" evidence="10">
    <location>
        <position position="139"/>
    </location>
</feature>
<evidence type="ECO:0000256" key="2">
    <source>
        <dbReference type="ARBA" id="ARBA00009446"/>
    </source>
</evidence>
<dbReference type="Gene3D" id="1.10.460.10">
    <property type="entry name" value="Topoisomerase I, domain 2"/>
    <property type="match status" value="1"/>
</dbReference>
<dbReference type="SMART" id="SM00437">
    <property type="entry name" value="TOP1Ac"/>
    <property type="match status" value="1"/>
</dbReference>
<dbReference type="Gene3D" id="3.40.50.140">
    <property type="match status" value="1"/>
</dbReference>
<dbReference type="GO" id="GO:0003677">
    <property type="term" value="F:DNA binding"/>
    <property type="evidence" value="ECO:0007669"/>
    <property type="project" value="UniProtKB-KW"/>
</dbReference>
<dbReference type="PROSITE" id="PS50880">
    <property type="entry name" value="TOPRIM"/>
    <property type="match status" value="1"/>
</dbReference>
<dbReference type="GO" id="GO:0008270">
    <property type="term" value="F:zinc ion binding"/>
    <property type="evidence" value="ECO:0007669"/>
    <property type="project" value="UniProtKB-KW"/>
</dbReference>
<keyword evidence="9 10" id="KW-0413">Isomerase</keyword>
<dbReference type="InterPro" id="IPR003601">
    <property type="entry name" value="Topo_IA_2"/>
</dbReference>
<feature type="site" description="Interaction with DNA" evidence="10">
    <location>
        <position position="505"/>
    </location>
</feature>
<accession>A0AAN1XWY7</accession>
<feature type="site" description="Interaction with DNA" evidence="10">
    <location>
        <position position="147"/>
    </location>
</feature>
<feature type="site" description="Interaction with DNA" evidence="10">
    <location>
        <position position="154"/>
    </location>
</feature>
<evidence type="ECO:0000256" key="8">
    <source>
        <dbReference type="ARBA" id="ARBA00023125"/>
    </source>
</evidence>
<dbReference type="PANTHER" id="PTHR42785:SF1">
    <property type="entry name" value="DNA TOPOISOMERASE"/>
    <property type="match status" value="1"/>
</dbReference>
<keyword evidence="15" id="KW-1185">Reference proteome</keyword>
<dbReference type="GO" id="GO:0005694">
    <property type="term" value="C:chromosome"/>
    <property type="evidence" value="ECO:0007669"/>
    <property type="project" value="InterPro"/>
</dbReference>
<feature type="site" description="Interaction with DNA" evidence="10">
    <location>
        <position position="138"/>
    </location>
</feature>
<dbReference type="RefSeq" id="WP_317996885.1">
    <property type="nucleotide sequence ID" value="NZ_AP025523.1"/>
</dbReference>
<comment type="catalytic activity">
    <reaction evidence="1 10">
        <text>ATP-independent breakage of single-stranded DNA, followed by passage and rejoining.</text>
        <dbReference type="EC" id="5.6.2.1"/>
    </reaction>
</comment>
<organism evidence="14 15">
    <name type="scientific">Vulcanimicrobium alpinum</name>
    <dbReference type="NCBI Taxonomy" id="3016050"/>
    <lineage>
        <taxon>Bacteria</taxon>
        <taxon>Bacillati</taxon>
        <taxon>Vulcanimicrobiota</taxon>
        <taxon>Vulcanimicrobiia</taxon>
        <taxon>Vulcanimicrobiales</taxon>
        <taxon>Vulcanimicrobiaceae</taxon>
        <taxon>Vulcanimicrobium</taxon>
    </lineage>
</organism>
<dbReference type="InterPro" id="IPR013498">
    <property type="entry name" value="Topo_IA_Znf"/>
</dbReference>
<feature type="active site" description="O-(5'-phospho-DNA)-tyrosine intermediate" evidence="10">
    <location>
        <position position="300"/>
    </location>
</feature>
<evidence type="ECO:0000313" key="14">
    <source>
        <dbReference type="EMBL" id="BDE05873.1"/>
    </source>
</evidence>
<dbReference type="PRINTS" id="PR00417">
    <property type="entry name" value="PRTPISMRASEI"/>
</dbReference>
<name>A0AAN1XWY7_UNVUL</name>
<dbReference type="InterPro" id="IPR013497">
    <property type="entry name" value="Topo_IA_cen"/>
</dbReference>
<dbReference type="InterPro" id="IPR028612">
    <property type="entry name" value="Topoisom_1_IA"/>
</dbReference>
<dbReference type="Gene3D" id="3.30.65.10">
    <property type="entry name" value="Bacterial Topoisomerase I, domain 1"/>
    <property type="match status" value="2"/>
</dbReference>
<dbReference type="InterPro" id="IPR023405">
    <property type="entry name" value="Topo_IA_core_domain"/>
</dbReference>
<evidence type="ECO:0000256" key="1">
    <source>
        <dbReference type="ARBA" id="ARBA00000213"/>
    </source>
</evidence>
<evidence type="ECO:0000256" key="3">
    <source>
        <dbReference type="ARBA" id="ARBA00022723"/>
    </source>
</evidence>
<evidence type="ECO:0000313" key="15">
    <source>
        <dbReference type="Proteomes" id="UP001317532"/>
    </source>
</evidence>
<dbReference type="Gene3D" id="1.10.290.10">
    <property type="entry name" value="Topoisomerase I, domain 4"/>
    <property type="match status" value="1"/>
</dbReference>
<dbReference type="InterPro" id="IPR013825">
    <property type="entry name" value="Topo_IA_cen_sub2"/>
</dbReference>
<evidence type="ECO:0000256" key="6">
    <source>
        <dbReference type="ARBA" id="ARBA00022842"/>
    </source>
</evidence>
<evidence type="ECO:0000256" key="7">
    <source>
        <dbReference type="ARBA" id="ARBA00023029"/>
    </source>
</evidence>
<feature type="site" description="Interaction with DNA" evidence="10">
    <location>
        <position position="302"/>
    </location>
</feature>
<evidence type="ECO:0000259" key="12">
    <source>
        <dbReference type="PROSITE" id="PS50880"/>
    </source>
</evidence>